<sequence length="131" mass="14489">MAWLLAVLVVLGLGWIRLAPSDPARWHQRPEVAADRDMKGGVLRAVTTGPEGLARLDTVVRAAPRTRVLAGSVGQGMVTYVTRSRVFGFPDYTTAWQDGATLRIWARLRFGRSDLGVNRDRVDQWLAALGY</sequence>
<accession>A0ABT3AKQ0</accession>
<evidence type="ECO:0000313" key="1">
    <source>
        <dbReference type="EMBL" id="MCV2889257.1"/>
    </source>
</evidence>
<evidence type="ECO:0000313" key="2">
    <source>
        <dbReference type="Proteomes" id="UP001320899"/>
    </source>
</evidence>
<dbReference type="RefSeq" id="WP_263829014.1">
    <property type="nucleotide sequence ID" value="NZ_JAOWLB010000008.1"/>
</dbReference>
<dbReference type="Pfam" id="PF07386">
    <property type="entry name" value="DUF1499"/>
    <property type="match status" value="1"/>
</dbReference>
<comment type="caution">
    <text evidence="1">The sequence shown here is derived from an EMBL/GenBank/DDBJ whole genome shotgun (WGS) entry which is preliminary data.</text>
</comment>
<reference evidence="1 2" key="1">
    <citation type="submission" date="2022-10" db="EMBL/GenBank/DDBJ databases">
        <title>Ruegeria sp. nov., isolated from ocean surface sediments.</title>
        <authorList>
            <person name="He W."/>
            <person name="Xue H.-P."/>
            <person name="Zhang D.-F."/>
        </authorList>
    </citation>
    <scope>NUCLEOTIDE SEQUENCE [LARGE SCALE GENOMIC DNA]</scope>
    <source>
        <strain evidence="1 2">XHP0148</strain>
    </source>
</reference>
<dbReference type="Proteomes" id="UP001320899">
    <property type="component" value="Unassembled WGS sequence"/>
</dbReference>
<organism evidence="1 2">
    <name type="scientific">Ruegeria aquimaris</name>
    <dbReference type="NCBI Taxonomy" id="2984333"/>
    <lineage>
        <taxon>Bacteria</taxon>
        <taxon>Pseudomonadati</taxon>
        <taxon>Pseudomonadota</taxon>
        <taxon>Alphaproteobacteria</taxon>
        <taxon>Rhodobacterales</taxon>
        <taxon>Roseobacteraceae</taxon>
        <taxon>Ruegeria</taxon>
    </lineage>
</organism>
<protein>
    <submittedName>
        <fullName evidence="1">DUF1499 domain-containing protein</fullName>
    </submittedName>
</protein>
<gene>
    <name evidence="1" type="ORF">OE747_12960</name>
</gene>
<proteinExistence type="predicted"/>
<dbReference type="InterPro" id="IPR010865">
    <property type="entry name" value="DUF1499"/>
</dbReference>
<name>A0ABT3AKQ0_9RHOB</name>
<dbReference type="EMBL" id="JAOWLB010000008">
    <property type="protein sequence ID" value="MCV2889257.1"/>
    <property type="molecule type" value="Genomic_DNA"/>
</dbReference>
<keyword evidence="2" id="KW-1185">Reference proteome</keyword>